<keyword evidence="3" id="KW-0723">Serine/threonine-protein kinase</keyword>
<evidence type="ECO:0000313" key="24">
    <source>
        <dbReference type="Proteomes" id="UP001634007"/>
    </source>
</evidence>
<evidence type="ECO:0000256" key="9">
    <source>
        <dbReference type="ARBA" id="ARBA00022737"/>
    </source>
</evidence>
<proteinExistence type="predicted"/>
<dbReference type="GO" id="GO:0016020">
    <property type="term" value="C:membrane"/>
    <property type="evidence" value="ECO:0007669"/>
    <property type="project" value="UniProtKB-SubCell"/>
</dbReference>
<evidence type="ECO:0000256" key="10">
    <source>
        <dbReference type="ARBA" id="ARBA00022741"/>
    </source>
</evidence>
<keyword evidence="10 19" id="KW-0547">Nucleotide-binding</keyword>
<dbReference type="PANTHER" id="PTHR27000:SF791">
    <property type="entry name" value="LRR RECEPTOR-LIKE KINASE FAMILY PROTEIN"/>
    <property type="match status" value="1"/>
</dbReference>
<keyword evidence="16" id="KW-0325">Glycoprotein</keyword>
<evidence type="ECO:0000256" key="20">
    <source>
        <dbReference type="SAM" id="Phobius"/>
    </source>
</evidence>
<dbReference type="Pfam" id="PF13855">
    <property type="entry name" value="LRR_8"/>
    <property type="match status" value="1"/>
</dbReference>
<dbReference type="PRINTS" id="PR00019">
    <property type="entry name" value="LEURICHRPT"/>
</dbReference>
<dbReference type="InterPro" id="IPR001611">
    <property type="entry name" value="Leu-rich_rpt"/>
</dbReference>
<dbReference type="SUPFAM" id="SSF56112">
    <property type="entry name" value="Protein kinase-like (PK-like)"/>
    <property type="match status" value="1"/>
</dbReference>
<evidence type="ECO:0000256" key="3">
    <source>
        <dbReference type="ARBA" id="ARBA00022527"/>
    </source>
</evidence>
<evidence type="ECO:0000256" key="15">
    <source>
        <dbReference type="ARBA" id="ARBA00023170"/>
    </source>
</evidence>
<dbReference type="GO" id="GO:0005524">
    <property type="term" value="F:ATP binding"/>
    <property type="evidence" value="ECO:0007669"/>
    <property type="project" value="UniProtKB-UniRule"/>
</dbReference>
<dbReference type="FunFam" id="3.80.10.10:FF:000095">
    <property type="entry name" value="LRR receptor-like serine/threonine-protein kinase GSO1"/>
    <property type="match status" value="1"/>
</dbReference>
<reference evidence="23 24" key="1">
    <citation type="submission" date="2024-11" db="EMBL/GenBank/DDBJ databases">
        <title>Chromosome-level genome assembly of Eucalyptus globulus Labill. provides insights into its genome evolution.</title>
        <authorList>
            <person name="Li X."/>
        </authorList>
    </citation>
    <scope>NUCLEOTIDE SEQUENCE [LARGE SCALE GENOMIC DNA]</scope>
    <source>
        <strain evidence="23">CL2024</strain>
        <tissue evidence="23">Fresh tender leaves</tissue>
    </source>
</reference>
<dbReference type="InterPro" id="IPR017441">
    <property type="entry name" value="Protein_kinase_ATP_BS"/>
</dbReference>
<evidence type="ECO:0000313" key="23">
    <source>
        <dbReference type="EMBL" id="KAL3723261.1"/>
    </source>
</evidence>
<evidence type="ECO:0000256" key="17">
    <source>
        <dbReference type="ARBA" id="ARBA00047899"/>
    </source>
</evidence>
<dbReference type="PROSITE" id="PS50011">
    <property type="entry name" value="PROTEIN_KINASE_DOM"/>
    <property type="match status" value="1"/>
</dbReference>
<dbReference type="GO" id="GO:0099402">
    <property type="term" value="P:plant organ development"/>
    <property type="evidence" value="ECO:0007669"/>
    <property type="project" value="UniProtKB-ARBA"/>
</dbReference>
<dbReference type="Gene3D" id="1.10.510.10">
    <property type="entry name" value="Transferase(Phosphotransferase) domain 1"/>
    <property type="match status" value="1"/>
</dbReference>
<evidence type="ECO:0000256" key="5">
    <source>
        <dbReference type="ARBA" id="ARBA00022614"/>
    </source>
</evidence>
<keyword evidence="5" id="KW-0433">Leucine-rich repeat</keyword>
<feature type="signal peptide" evidence="21">
    <location>
        <begin position="1"/>
        <end position="19"/>
    </location>
</feature>
<dbReference type="EMBL" id="JBJKBG010000009">
    <property type="protein sequence ID" value="KAL3723261.1"/>
    <property type="molecule type" value="Genomic_DNA"/>
</dbReference>
<evidence type="ECO:0000256" key="13">
    <source>
        <dbReference type="ARBA" id="ARBA00022989"/>
    </source>
</evidence>
<sequence>MGSSVWNLIAILIMWATSAFPNSSCTPTSEASALLRSGWWPDHVTGNGSLSPCTWRGVWCDAHGSVRIVQWDTHYWRDLNLGSMDFSLLPNLASLVLPSLDLTGRIPLQICALSRLARLDLSDNSLSGELPPCLGNLTMLEELDLQHNQLRGPIPPELGTLKRLVRLFLWSNNLNGTIPSSIGNLSNLTYLDLSGNQFLSGSVPSEIGNLKSLTLLDLSSNNFSGEIPVEFGRLTALIGLYLLDNSLSGTIPPSIGNLSNLKYLHLSGNQFLSGSVPLEIGNLKSLAYLDLSLNNFSREIPVEFGRLTALIGLDLRNNSLSGTIPLSIGNLKSLALLDLSFNNFSGEIPVEFGRLTALIDVNLHNNSLSGTIPGSLIENLHLRSINLSYNRFTGPISDRLVTAHSREAFLGNKGLYIVKDRPPLRSDRTKIVLVLAIFPVIFAVLGSCFFLRRRMKRDETKEMPEKDGDFMSIWNYNGKIAYEDIVKATEDFDIKYCIGTGGYGSVYRAELPNGKIVALKKLHRFEAEDPSFDKSFRNEVKHLTSVRHRSIIRLYGFCLHQRCMFLIYEYMGRGSLFYTLRNDIEAMELDWPKRVNVIWDVAHALSYLHHDCALPIVHRDVSTNNILLNDEMQAFVSDFGTARLLDPDSSSNFTANIVGTCGYIAPELAYSLVVNEKSDVYSFGVVAMETIMGKHPAEIISVLSTSKGEEIMLLDMLDQRLPIPRRSFVAKNIVQAMSLALACLSADPKSRPTMKQVSEAILAQKIPIVEPFHAVSLAQLRQNLFCTSTFSWSSNS</sequence>
<dbReference type="InterPro" id="IPR011009">
    <property type="entry name" value="Kinase-like_dom_sf"/>
</dbReference>
<feature type="domain" description="Protein kinase" evidence="22">
    <location>
        <begin position="492"/>
        <end position="773"/>
    </location>
</feature>
<dbReference type="Gene3D" id="3.30.200.20">
    <property type="entry name" value="Phosphorylase Kinase, domain 1"/>
    <property type="match status" value="1"/>
</dbReference>
<comment type="catalytic activity">
    <reaction evidence="18">
        <text>L-seryl-[protein] + ATP = O-phospho-L-seryl-[protein] + ADP + H(+)</text>
        <dbReference type="Rhea" id="RHEA:17989"/>
        <dbReference type="Rhea" id="RHEA-COMP:9863"/>
        <dbReference type="Rhea" id="RHEA-COMP:11604"/>
        <dbReference type="ChEBI" id="CHEBI:15378"/>
        <dbReference type="ChEBI" id="CHEBI:29999"/>
        <dbReference type="ChEBI" id="CHEBI:30616"/>
        <dbReference type="ChEBI" id="CHEBI:83421"/>
        <dbReference type="ChEBI" id="CHEBI:456216"/>
        <dbReference type="EC" id="2.7.11.1"/>
    </reaction>
</comment>
<dbReference type="GO" id="GO:0004674">
    <property type="term" value="F:protein serine/threonine kinase activity"/>
    <property type="evidence" value="ECO:0007669"/>
    <property type="project" value="UniProtKB-KW"/>
</dbReference>
<keyword evidence="15" id="KW-0675">Receptor</keyword>
<evidence type="ECO:0000256" key="14">
    <source>
        <dbReference type="ARBA" id="ARBA00023136"/>
    </source>
</evidence>
<dbReference type="Proteomes" id="UP001634007">
    <property type="component" value="Unassembled WGS sequence"/>
</dbReference>
<evidence type="ECO:0000256" key="6">
    <source>
        <dbReference type="ARBA" id="ARBA00022679"/>
    </source>
</evidence>
<evidence type="ECO:0000256" key="4">
    <source>
        <dbReference type="ARBA" id="ARBA00022553"/>
    </source>
</evidence>
<organism evidence="23 24">
    <name type="scientific">Eucalyptus globulus</name>
    <name type="common">Tasmanian blue gum</name>
    <dbReference type="NCBI Taxonomy" id="34317"/>
    <lineage>
        <taxon>Eukaryota</taxon>
        <taxon>Viridiplantae</taxon>
        <taxon>Streptophyta</taxon>
        <taxon>Embryophyta</taxon>
        <taxon>Tracheophyta</taxon>
        <taxon>Spermatophyta</taxon>
        <taxon>Magnoliopsida</taxon>
        <taxon>eudicotyledons</taxon>
        <taxon>Gunneridae</taxon>
        <taxon>Pentapetalae</taxon>
        <taxon>rosids</taxon>
        <taxon>malvids</taxon>
        <taxon>Myrtales</taxon>
        <taxon>Myrtaceae</taxon>
        <taxon>Myrtoideae</taxon>
        <taxon>Eucalypteae</taxon>
        <taxon>Eucalyptus</taxon>
    </lineage>
</organism>
<dbReference type="Pfam" id="PF23598">
    <property type="entry name" value="LRR_14"/>
    <property type="match status" value="1"/>
</dbReference>
<gene>
    <name evidence="23" type="ORF">ACJRO7_035445</name>
</gene>
<dbReference type="Pfam" id="PF00560">
    <property type="entry name" value="LRR_1"/>
    <property type="match status" value="3"/>
</dbReference>
<keyword evidence="6" id="KW-0808">Transferase</keyword>
<dbReference type="Gene3D" id="3.80.10.10">
    <property type="entry name" value="Ribonuclease Inhibitor"/>
    <property type="match status" value="3"/>
</dbReference>
<evidence type="ECO:0000256" key="8">
    <source>
        <dbReference type="ARBA" id="ARBA00022729"/>
    </source>
</evidence>
<comment type="subcellular location">
    <subcellularLocation>
        <location evidence="1">Membrane</location>
        <topology evidence="1">Single-pass type I membrane protein</topology>
    </subcellularLocation>
</comment>
<dbReference type="InterPro" id="IPR003591">
    <property type="entry name" value="Leu-rich_rpt_typical-subtyp"/>
</dbReference>
<name>A0ABD3JB39_EUCGL</name>
<evidence type="ECO:0000256" key="7">
    <source>
        <dbReference type="ARBA" id="ARBA00022692"/>
    </source>
</evidence>
<accession>A0ABD3JB39</accession>
<dbReference type="PROSITE" id="PS00107">
    <property type="entry name" value="PROTEIN_KINASE_ATP"/>
    <property type="match status" value="1"/>
</dbReference>
<evidence type="ECO:0000259" key="22">
    <source>
        <dbReference type="PROSITE" id="PS50011"/>
    </source>
</evidence>
<dbReference type="Pfam" id="PF00069">
    <property type="entry name" value="Pkinase"/>
    <property type="match status" value="1"/>
</dbReference>
<evidence type="ECO:0000256" key="12">
    <source>
        <dbReference type="ARBA" id="ARBA00022840"/>
    </source>
</evidence>
<feature type="binding site" evidence="19">
    <location>
        <position position="520"/>
    </location>
    <ligand>
        <name>ATP</name>
        <dbReference type="ChEBI" id="CHEBI:30616"/>
    </ligand>
</feature>
<dbReference type="InterPro" id="IPR000719">
    <property type="entry name" value="Prot_kinase_dom"/>
</dbReference>
<keyword evidence="12 19" id="KW-0067">ATP-binding</keyword>
<evidence type="ECO:0000256" key="1">
    <source>
        <dbReference type="ARBA" id="ARBA00004479"/>
    </source>
</evidence>
<dbReference type="SMART" id="SM00369">
    <property type="entry name" value="LRR_TYP"/>
    <property type="match status" value="7"/>
</dbReference>
<comment type="catalytic activity">
    <reaction evidence="17">
        <text>L-threonyl-[protein] + ATP = O-phospho-L-threonyl-[protein] + ADP + H(+)</text>
        <dbReference type="Rhea" id="RHEA:46608"/>
        <dbReference type="Rhea" id="RHEA-COMP:11060"/>
        <dbReference type="Rhea" id="RHEA-COMP:11605"/>
        <dbReference type="ChEBI" id="CHEBI:15378"/>
        <dbReference type="ChEBI" id="CHEBI:30013"/>
        <dbReference type="ChEBI" id="CHEBI:30616"/>
        <dbReference type="ChEBI" id="CHEBI:61977"/>
        <dbReference type="ChEBI" id="CHEBI:456216"/>
        <dbReference type="EC" id="2.7.11.1"/>
    </reaction>
</comment>
<dbReference type="InterPro" id="IPR008266">
    <property type="entry name" value="Tyr_kinase_AS"/>
</dbReference>
<dbReference type="InterPro" id="IPR032675">
    <property type="entry name" value="LRR_dom_sf"/>
</dbReference>
<dbReference type="PROSITE" id="PS00109">
    <property type="entry name" value="PROTEIN_KINASE_TYR"/>
    <property type="match status" value="1"/>
</dbReference>
<keyword evidence="13 20" id="KW-1133">Transmembrane helix</keyword>
<evidence type="ECO:0000256" key="18">
    <source>
        <dbReference type="ARBA" id="ARBA00048679"/>
    </source>
</evidence>
<evidence type="ECO:0000256" key="2">
    <source>
        <dbReference type="ARBA" id="ARBA00012513"/>
    </source>
</evidence>
<keyword evidence="7 20" id="KW-0812">Transmembrane</keyword>
<dbReference type="GO" id="GO:0009653">
    <property type="term" value="P:anatomical structure morphogenesis"/>
    <property type="evidence" value="ECO:0007669"/>
    <property type="project" value="UniProtKB-ARBA"/>
</dbReference>
<dbReference type="FunFam" id="1.10.510.10:FF:000479">
    <property type="entry name" value="Leucine-rich repeat receptor-like protein kinase"/>
    <property type="match status" value="1"/>
</dbReference>
<dbReference type="FunFam" id="3.80.10.10:FF:000400">
    <property type="entry name" value="Nuclear pore complex protein NUP107"/>
    <property type="match status" value="1"/>
</dbReference>
<dbReference type="AlphaFoldDB" id="A0ABD3JB39"/>
<dbReference type="EMBL" id="JBJKBG010000009">
    <property type="protein sequence ID" value="KAL3723262.1"/>
    <property type="molecule type" value="Genomic_DNA"/>
</dbReference>
<dbReference type="PANTHER" id="PTHR27000">
    <property type="entry name" value="LEUCINE-RICH REPEAT RECEPTOR-LIKE PROTEIN KINASE FAMILY PROTEIN-RELATED"/>
    <property type="match status" value="1"/>
</dbReference>
<dbReference type="FunFam" id="3.30.200.20:FF:000309">
    <property type="entry name" value="Leucine-rich repeat receptor protein kinase MSP1"/>
    <property type="match status" value="1"/>
</dbReference>
<keyword evidence="24" id="KW-1185">Reference proteome</keyword>
<keyword evidence="14 20" id="KW-0472">Membrane</keyword>
<keyword evidence="4" id="KW-0597">Phosphoprotein</keyword>
<comment type="caution">
    <text evidence="23">The sequence shown here is derived from an EMBL/GenBank/DDBJ whole genome shotgun (WGS) entry which is preliminary data.</text>
</comment>
<dbReference type="InterPro" id="IPR055414">
    <property type="entry name" value="LRR_R13L4/SHOC2-like"/>
</dbReference>
<keyword evidence="11" id="KW-0418">Kinase</keyword>
<protein>
    <recommendedName>
        <fullName evidence="2">non-specific serine/threonine protein kinase</fullName>
        <ecNumber evidence="2">2.7.11.1</ecNumber>
    </recommendedName>
</protein>
<evidence type="ECO:0000256" key="16">
    <source>
        <dbReference type="ARBA" id="ARBA00023180"/>
    </source>
</evidence>
<keyword evidence="8 21" id="KW-0732">Signal</keyword>
<dbReference type="SUPFAM" id="SSF52058">
    <property type="entry name" value="L domain-like"/>
    <property type="match status" value="1"/>
</dbReference>
<feature type="chain" id="PRO_5044724789" description="non-specific serine/threonine protein kinase" evidence="21">
    <location>
        <begin position="20"/>
        <end position="796"/>
    </location>
</feature>
<evidence type="ECO:0000256" key="11">
    <source>
        <dbReference type="ARBA" id="ARBA00022777"/>
    </source>
</evidence>
<evidence type="ECO:0000256" key="19">
    <source>
        <dbReference type="PROSITE-ProRule" id="PRU10141"/>
    </source>
</evidence>
<feature type="transmembrane region" description="Helical" evidence="20">
    <location>
        <begin position="431"/>
        <end position="451"/>
    </location>
</feature>
<evidence type="ECO:0000256" key="21">
    <source>
        <dbReference type="SAM" id="SignalP"/>
    </source>
</evidence>
<dbReference type="EC" id="2.7.11.1" evidence="2"/>
<keyword evidence="9" id="KW-0677">Repeat</keyword>